<gene>
    <name evidence="1" type="ORF">GC097_05410</name>
</gene>
<proteinExistence type="predicted"/>
<protein>
    <recommendedName>
        <fullName evidence="3">DUF885 domain-containing protein</fullName>
    </recommendedName>
</protein>
<sequence length="395" mass="45152">MMKWDPVDLKLSESYAQIVLGMDQLYRSEKGDSKEASFDREGLVPINLTQEVARPYSDWRQVTDDLHDLGRQYAGIVSETRRNYMQQQIGSLLGLVDWCSGLQIPFREKVRRFLYVNENPVSVSERNHLHRKLDAALADNGYKGTLSEKVSAWLMARHVPNGEVESVLKELLAAGKERVVQTMFPQIEDVEVAPVLVYGVPYNAYCDYVNGKMNLNGSLSYTYEGLKHLVTHECYPGHTTHIRVRELGVQAGELPLDAALVITNTASSSVFEGIADNGIHFIDWAATKDDLCYKIYQQIRSIAGLNAAHMIHCENKPLEDVRDFLKQFAFGDDDWIATRLRFITHTLRAPFIYSYWRGQEAVADIYNRVSPTERSRFYQFLYTNMLSADTVKQFE</sequence>
<organism evidence="1 2">
    <name type="scientific">Paenibacillus planticolens</name>
    <dbReference type="NCBI Taxonomy" id="2654976"/>
    <lineage>
        <taxon>Bacteria</taxon>
        <taxon>Bacillati</taxon>
        <taxon>Bacillota</taxon>
        <taxon>Bacilli</taxon>
        <taxon>Bacillales</taxon>
        <taxon>Paenibacillaceae</taxon>
        <taxon>Paenibacillus</taxon>
    </lineage>
</organism>
<dbReference type="RefSeq" id="WP_171682346.1">
    <property type="nucleotide sequence ID" value="NZ_WHNZ01000013.1"/>
</dbReference>
<dbReference type="Proteomes" id="UP000618579">
    <property type="component" value="Unassembled WGS sequence"/>
</dbReference>
<keyword evidence="2" id="KW-1185">Reference proteome</keyword>
<name>A0ABX1ZL18_9BACL</name>
<reference evidence="1 2" key="1">
    <citation type="submission" date="2019-10" db="EMBL/GenBank/DDBJ databases">
        <title>Description of Paenibacillus pedi sp. nov.</title>
        <authorList>
            <person name="Carlier A."/>
            <person name="Qi S."/>
        </authorList>
    </citation>
    <scope>NUCLEOTIDE SEQUENCE [LARGE SCALE GENOMIC DNA]</scope>
    <source>
        <strain evidence="1 2">LMG 31457</strain>
    </source>
</reference>
<accession>A0ABX1ZL18</accession>
<evidence type="ECO:0000313" key="2">
    <source>
        <dbReference type="Proteomes" id="UP000618579"/>
    </source>
</evidence>
<dbReference type="EMBL" id="WHNZ01000013">
    <property type="protein sequence ID" value="NOU99463.1"/>
    <property type="molecule type" value="Genomic_DNA"/>
</dbReference>
<evidence type="ECO:0008006" key="3">
    <source>
        <dbReference type="Google" id="ProtNLM"/>
    </source>
</evidence>
<comment type="caution">
    <text evidence="1">The sequence shown here is derived from an EMBL/GenBank/DDBJ whole genome shotgun (WGS) entry which is preliminary data.</text>
</comment>
<evidence type="ECO:0000313" key="1">
    <source>
        <dbReference type="EMBL" id="NOU99463.1"/>
    </source>
</evidence>